<comment type="caution">
    <text evidence="1">The sequence shown here is derived from an EMBL/GenBank/DDBJ whole genome shotgun (WGS) entry which is preliminary data.</text>
</comment>
<evidence type="ECO:0000313" key="1">
    <source>
        <dbReference type="EMBL" id="KAJ1677079.1"/>
    </source>
</evidence>
<protein>
    <submittedName>
        <fullName evidence="1">Transcriptional regulator of nonfermentable carbon utilization</fullName>
    </submittedName>
</protein>
<evidence type="ECO:0000313" key="2">
    <source>
        <dbReference type="Proteomes" id="UP001145114"/>
    </source>
</evidence>
<feature type="non-terminal residue" evidence="1">
    <location>
        <position position="254"/>
    </location>
</feature>
<dbReference type="Proteomes" id="UP001145114">
    <property type="component" value="Unassembled WGS sequence"/>
</dbReference>
<gene>
    <name evidence="1" type="primary">ERT1</name>
    <name evidence="1" type="ORF">EV182_006918</name>
</gene>
<keyword evidence="2" id="KW-1185">Reference proteome</keyword>
<sequence length="254" mass="28062">MPIGRSTGNSGSPMSVRTTASSLMTHPVQPIQKPPSNNEGPAVHGLNPTYLQNPAQVYNSVTEPHRYSIGFHHLFNYIKVRMKRSQMMQICRALAHCRPSLIALLRNLTEEDLMYMEKSFQRALLEYKKLIGFSGTPTVVWRRTGEIVLVGTEFCLLTGWQKDRLMGTATIGTTNSRGGGGGGGNGNDNGESESNTGKSRVIQVGRPMLIFQLIDNDSTVRYWDLFAVHAFENSNHSVLTTCTLISPDGSRHIP</sequence>
<name>A0ACC1HT38_9FUNG</name>
<reference evidence="1" key="1">
    <citation type="submission" date="2022-06" db="EMBL/GenBank/DDBJ databases">
        <title>Phylogenomic reconstructions and comparative analyses of Kickxellomycotina fungi.</title>
        <authorList>
            <person name="Reynolds N.K."/>
            <person name="Stajich J.E."/>
            <person name="Barry K."/>
            <person name="Grigoriev I.V."/>
            <person name="Crous P."/>
            <person name="Smith M.E."/>
        </authorList>
    </citation>
    <scope>NUCLEOTIDE SEQUENCE</scope>
    <source>
        <strain evidence="1">RSA 2271</strain>
    </source>
</reference>
<organism evidence="1 2">
    <name type="scientific">Spiromyces aspiralis</name>
    <dbReference type="NCBI Taxonomy" id="68401"/>
    <lineage>
        <taxon>Eukaryota</taxon>
        <taxon>Fungi</taxon>
        <taxon>Fungi incertae sedis</taxon>
        <taxon>Zoopagomycota</taxon>
        <taxon>Kickxellomycotina</taxon>
        <taxon>Kickxellomycetes</taxon>
        <taxon>Kickxellales</taxon>
        <taxon>Kickxellaceae</taxon>
        <taxon>Spiromyces</taxon>
    </lineage>
</organism>
<dbReference type="EMBL" id="JAMZIH010003015">
    <property type="protein sequence ID" value="KAJ1677079.1"/>
    <property type="molecule type" value="Genomic_DNA"/>
</dbReference>
<proteinExistence type="predicted"/>
<accession>A0ACC1HT38</accession>